<evidence type="ECO:0000313" key="1">
    <source>
        <dbReference type="EMBL" id="MBK9718473.1"/>
    </source>
</evidence>
<accession>A0A9D7S9X7</accession>
<organism evidence="1 2">
    <name type="scientific">Candidatus Defluviibacterium haderslevense</name>
    <dbReference type="NCBI Taxonomy" id="2981993"/>
    <lineage>
        <taxon>Bacteria</taxon>
        <taxon>Pseudomonadati</taxon>
        <taxon>Bacteroidota</taxon>
        <taxon>Saprospiria</taxon>
        <taxon>Saprospirales</taxon>
        <taxon>Saprospiraceae</taxon>
        <taxon>Candidatus Defluviibacterium</taxon>
    </lineage>
</organism>
<gene>
    <name evidence="1" type="ORF">IPO85_13370</name>
</gene>
<proteinExistence type="predicted"/>
<dbReference type="AlphaFoldDB" id="A0A9D7S9X7"/>
<dbReference type="Proteomes" id="UP000808349">
    <property type="component" value="Unassembled WGS sequence"/>
</dbReference>
<reference evidence="1 2" key="1">
    <citation type="submission" date="2020-10" db="EMBL/GenBank/DDBJ databases">
        <title>Connecting structure to function with the recovery of over 1000 high-quality activated sludge metagenome-assembled genomes encoding full-length rRNA genes using long-read sequencing.</title>
        <authorList>
            <person name="Singleton C.M."/>
            <person name="Petriglieri F."/>
            <person name="Kristensen J.M."/>
            <person name="Kirkegaard R.H."/>
            <person name="Michaelsen T.Y."/>
            <person name="Andersen M.H."/>
            <person name="Karst S.M."/>
            <person name="Dueholm M.S."/>
            <person name="Nielsen P.H."/>
            <person name="Albertsen M."/>
        </authorList>
    </citation>
    <scope>NUCLEOTIDE SEQUENCE [LARGE SCALE GENOMIC DNA]</scope>
    <source>
        <strain evidence="1">Ribe_18-Q3-R11-54_BAT3C.373</strain>
    </source>
</reference>
<dbReference type="EMBL" id="JADKFW010000010">
    <property type="protein sequence ID" value="MBK9718473.1"/>
    <property type="molecule type" value="Genomic_DNA"/>
</dbReference>
<comment type="caution">
    <text evidence="1">The sequence shown here is derived from an EMBL/GenBank/DDBJ whole genome shotgun (WGS) entry which is preliminary data.</text>
</comment>
<name>A0A9D7S9X7_9BACT</name>
<evidence type="ECO:0000313" key="2">
    <source>
        <dbReference type="Proteomes" id="UP000808349"/>
    </source>
</evidence>
<sequence>MIKKVFNYLEKKSINYIIAARMYAPIQHNIASHHNWLKMADGLEIADTNYKSPNWQDSKE</sequence>
<protein>
    <submittedName>
        <fullName evidence="1">Uncharacterized protein</fullName>
    </submittedName>
</protein>